<keyword evidence="3" id="KW-1185">Reference proteome</keyword>
<evidence type="ECO:0000313" key="2">
    <source>
        <dbReference type="EMBL" id="CAH1988979.1"/>
    </source>
</evidence>
<reference evidence="2" key="1">
    <citation type="submission" date="2022-03" db="EMBL/GenBank/DDBJ databases">
        <authorList>
            <person name="Sayadi A."/>
        </authorList>
    </citation>
    <scope>NUCLEOTIDE SEQUENCE</scope>
</reference>
<sequence length="104" mass="11992">MDSEIPRPSRPKIKLEDPKRGKLFSDSELEALAYLSESDEKPFVDSGSEYEPDYTSSSEQEEIWEHAMIPETSEEGDRSEVPMWADNPGLSIFRQPWTKRKLSI</sequence>
<accession>A0A9P0PPM4</accession>
<proteinExistence type="predicted"/>
<evidence type="ECO:0000256" key="1">
    <source>
        <dbReference type="SAM" id="MobiDB-lite"/>
    </source>
</evidence>
<organism evidence="2 3">
    <name type="scientific">Acanthoscelides obtectus</name>
    <name type="common">Bean weevil</name>
    <name type="synonym">Bruchus obtectus</name>
    <dbReference type="NCBI Taxonomy" id="200917"/>
    <lineage>
        <taxon>Eukaryota</taxon>
        <taxon>Metazoa</taxon>
        <taxon>Ecdysozoa</taxon>
        <taxon>Arthropoda</taxon>
        <taxon>Hexapoda</taxon>
        <taxon>Insecta</taxon>
        <taxon>Pterygota</taxon>
        <taxon>Neoptera</taxon>
        <taxon>Endopterygota</taxon>
        <taxon>Coleoptera</taxon>
        <taxon>Polyphaga</taxon>
        <taxon>Cucujiformia</taxon>
        <taxon>Chrysomeloidea</taxon>
        <taxon>Chrysomelidae</taxon>
        <taxon>Bruchinae</taxon>
        <taxon>Bruchini</taxon>
        <taxon>Acanthoscelides</taxon>
    </lineage>
</organism>
<protein>
    <submittedName>
        <fullName evidence="2">Uncharacterized protein</fullName>
    </submittedName>
</protein>
<dbReference type="Proteomes" id="UP001152888">
    <property type="component" value="Unassembled WGS sequence"/>
</dbReference>
<name>A0A9P0PPM4_ACAOB</name>
<dbReference type="EMBL" id="CAKOFQ010007054">
    <property type="protein sequence ID" value="CAH1988979.1"/>
    <property type="molecule type" value="Genomic_DNA"/>
</dbReference>
<comment type="caution">
    <text evidence="2">The sequence shown here is derived from an EMBL/GenBank/DDBJ whole genome shotgun (WGS) entry which is preliminary data.</text>
</comment>
<evidence type="ECO:0000313" key="3">
    <source>
        <dbReference type="Proteomes" id="UP001152888"/>
    </source>
</evidence>
<feature type="region of interest" description="Disordered" evidence="1">
    <location>
        <begin position="40"/>
        <end position="61"/>
    </location>
</feature>
<dbReference type="AlphaFoldDB" id="A0A9P0PPM4"/>
<gene>
    <name evidence="2" type="ORF">ACAOBT_LOCUS18772</name>
</gene>